<keyword evidence="2 5" id="KW-0863">Zinc-finger</keyword>
<name>A0ABM1MT90_NICVS</name>
<evidence type="ECO:0000256" key="1">
    <source>
        <dbReference type="ARBA" id="ARBA00022723"/>
    </source>
</evidence>
<proteinExistence type="predicted"/>
<evidence type="ECO:0000256" key="3">
    <source>
        <dbReference type="ARBA" id="ARBA00022833"/>
    </source>
</evidence>
<organism evidence="7 9">
    <name type="scientific">Nicrophorus vespilloides</name>
    <name type="common">Boreal carrion beetle</name>
    <dbReference type="NCBI Taxonomy" id="110193"/>
    <lineage>
        <taxon>Eukaryota</taxon>
        <taxon>Metazoa</taxon>
        <taxon>Ecdysozoa</taxon>
        <taxon>Arthropoda</taxon>
        <taxon>Hexapoda</taxon>
        <taxon>Insecta</taxon>
        <taxon>Pterygota</taxon>
        <taxon>Neoptera</taxon>
        <taxon>Endopterygota</taxon>
        <taxon>Coleoptera</taxon>
        <taxon>Polyphaga</taxon>
        <taxon>Staphyliniformia</taxon>
        <taxon>Silphidae</taxon>
        <taxon>Nicrophorinae</taxon>
        <taxon>Nicrophorus</taxon>
    </lineage>
</organism>
<dbReference type="SUPFAM" id="SSF57716">
    <property type="entry name" value="Glucocorticoid receptor-like (DNA-binding domain)"/>
    <property type="match status" value="1"/>
</dbReference>
<reference evidence="8 9" key="1">
    <citation type="submission" date="2025-05" db="UniProtKB">
        <authorList>
            <consortium name="RefSeq"/>
        </authorList>
    </citation>
    <scope>IDENTIFICATION</scope>
    <source>
        <tissue evidence="8 9">Whole Larva</tissue>
    </source>
</reference>
<keyword evidence="7" id="KW-1185">Reference proteome</keyword>
<evidence type="ECO:0000313" key="8">
    <source>
        <dbReference type="RefSeq" id="XP_017777789.1"/>
    </source>
</evidence>
<dbReference type="Proteomes" id="UP000695000">
    <property type="component" value="Unplaced"/>
</dbReference>
<evidence type="ECO:0000313" key="9">
    <source>
        <dbReference type="RefSeq" id="XP_017777790.1"/>
    </source>
</evidence>
<protein>
    <submittedName>
        <fullName evidence="8 9">Uncharacterized protein LOC108563582</fullName>
    </submittedName>
</protein>
<evidence type="ECO:0000313" key="7">
    <source>
        <dbReference type="Proteomes" id="UP000695000"/>
    </source>
</evidence>
<evidence type="ECO:0000256" key="4">
    <source>
        <dbReference type="ARBA" id="ARBA00023125"/>
    </source>
</evidence>
<keyword evidence="3" id="KW-0862">Zinc</keyword>
<dbReference type="Pfam" id="PF05485">
    <property type="entry name" value="THAP"/>
    <property type="match status" value="1"/>
</dbReference>
<keyword evidence="1" id="KW-0479">Metal-binding</keyword>
<sequence length="249" mass="29321">MVHCAVIGCQSGWAKNVRLRSFPPTHSPVFKQWVEASKNKNLFCIHPDTVRIQYRVCNLHFPEHYRIRSKFQPPDIPLLTENLPVDDEDLVKVKTYMVQQEVDEDDDEGPLKDENVVVIPEPLPDRELIERLRLKNSEIRRLKMKNRFTRNMMLHYRNKCRKFQYFHLLDERVKEFIECQLINVKKVMGARRYTVANKDLAVNIYKRSQSCFQYLADVFSMPSASSISKIVECSENNRTEDVGQNICIS</sequence>
<evidence type="ECO:0000256" key="5">
    <source>
        <dbReference type="PROSITE-ProRule" id="PRU00309"/>
    </source>
</evidence>
<accession>A0ABM1MT90</accession>
<evidence type="ECO:0000256" key="2">
    <source>
        <dbReference type="ARBA" id="ARBA00022771"/>
    </source>
</evidence>
<dbReference type="RefSeq" id="XP_017777790.1">
    <property type="nucleotide sequence ID" value="XM_017922301.1"/>
</dbReference>
<evidence type="ECO:0000259" key="6">
    <source>
        <dbReference type="PROSITE" id="PS50950"/>
    </source>
</evidence>
<dbReference type="PROSITE" id="PS50950">
    <property type="entry name" value="ZF_THAP"/>
    <property type="match status" value="1"/>
</dbReference>
<dbReference type="RefSeq" id="XP_017777789.1">
    <property type="nucleotide sequence ID" value="XM_017922300.1"/>
</dbReference>
<dbReference type="InterPro" id="IPR006612">
    <property type="entry name" value="THAP_Znf"/>
</dbReference>
<gene>
    <name evidence="8 9" type="primary">LOC108563582</name>
</gene>
<feature type="domain" description="THAP-type" evidence="6">
    <location>
        <begin position="1"/>
        <end position="80"/>
    </location>
</feature>
<dbReference type="GeneID" id="108563582"/>
<keyword evidence="4 5" id="KW-0238">DNA-binding</keyword>